<protein>
    <submittedName>
        <fullName evidence="2">Uncharacterized protein</fullName>
    </submittedName>
</protein>
<dbReference type="Proteomes" id="UP000015105">
    <property type="component" value="Chromosome 3D"/>
</dbReference>
<accession>A0A453EYH1</accession>
<reference evidence="2" key="3">
    <citation type="journal article" date="2017" name="Nature">
        <title>Genome sequence of the progenitor of the wheat D genome Aegilops tauschii.</title>
        <authorList>
            <person name="Luo M.C."/>
            <person name="Gu Y.Q."/>
            <person name="Puiu D."/>
            <person name="Wang H."/>
            <person name="Twardziok S.O."/>
            <person name="Deal K.R."/>
            <person name="Huo N."/>
            <person name="Zhu T."/>
            <person name="Wang L."/>
            <person name="Wang Y."/>
            <person name="McGuire P.E."/>
            <person name="Liu S."/>
            <person name="Long H."/>
            <person name="Ramasamy R.K."/>
            <person name="Rodriguez J.C."/>
            <person name="Van S.L."/>
            <person name="Yuan L."/>
            <person name="Wang Z."/>
            <person name="Xia Z."/>
            <person name="Xiao L."/>
            <person name="Anderson O.D."/>
            <person name="Ouyang S."/>
            <person name="Liang Y."/>
            <person name="Zimin A.V."/>
            <person name="Pertea G."/>
            <person name="Qi P."/>
            <person name="Bennetzen J.L."/>
            <person name="Dai X."/>
            <person name="Dawson M.W."/>
            <person name="Muller H.G."/>
            <person name="Kugler K."/>
            <person name="Rivarola-Duarte L."/>
            <person name="Spannagl M."/>
            <person name="Mayer K.F.X."/>
            <person name="Lu F.H."/>
            <person name="Bevan M.W."/>
            <person name="Leroy P."/>
            <person name="Li P."/>
            <person name="You F.M."/>
            <person name="Sun Q."/>
            <person name="Liu Z."/>
            <person name="Lyons E."/>
            <person name="Wicker T."/>
            <person name="Salzberg S.L."/>
            <person name="Devos K.M."/>
            <person name="Dvorak J."/>
        </authorList>
    </citation>
    <scope>NUCLEOTIDE SEQUENCE [LARGE SCALE GENOMIC DNA]</scope>
    <source>
        <strain evidence="2">cv. AL8/78</strain>
    </source>
</reference>
<dbReference type="EnsemblPlants" id="AET3Gv20516900.1">
    <property type="protein sequence ID" value="AET3Gv20516900.1"/>
    <property type="gene ID" value="AET3Gv20516900"/>
</dbReference>
<reference evidence="2" key="4">
    <citation type="submission" date="2019-03" db="UniProtKB">
        <authorList>
            <consortium name="EnsemblPlants"/>
        </authorList>
    </citation>
    <scope>IDENTIFICATION</scope>
</reference>
<name>A0A453EYH1_AEGTS</name>
<evidence type="ECO:0000313" key="3">
    <source>
        <dbReference type="Proteomes" id="UP000015105"/>
    </source>
</evidence>
<evidence type="ECO:0000256" key="1">
    <source>
        <dbReference type="SAM" id="MobiDB-lite"/>
    </source>
</evidence>
<proteinExistence type="predicted"/>
<sequence>MRGAGPDLVSAGPSSRRFAGGPTQQWRARCVGGARSNGGTGRPRPAAWEWLHRVKAWPVLTGRRRRRLWASLSSLEASSGIFTPLLPDQVLRVKAQILLQGRAVSSSSTPFPSLGRRLEEFDPFGASYDWTCTVASVATTTVVSNVGGAALVVVVGSSSPACPWECLDCPVP</sequence>
<reference evidence="3" key="2">
    <citation type="journal article" date="2017" name="Nat. Plants">
        <title>The Aegilops tauschii genome reveals multiple impacts of transposons.</title>
        <authorList>
            <person name="Zhao G."/>
            <person name="Zou C."/>
            <person name="Li K."/>
            <person name="Wang K."/>
            <person name="Li T."/>
            <person name="Gao L."/>
            <person name="Zhang X."/>
            <person name="Wang H."/>
            <person name="Yang Z."/>
            <person name="Liu X."/>
            <person name="Jiang W."/>
            <person name="Mao L."/>
            <person name="Kong X."/>
            <person name="Jiao Y."/>
            <person name="Jia J."/>
        </authorList>
    </citation>
    <scope>NUCLEOTIDE SEQUENCE [LARGE SCALE GENOMIC DNA]</scope>
    <source>
        <strain evidence="3">cv. AL8/78</strain>
    </source>
</reference>
<keyword evidence="3" id="KW-1185">Reference proteome</keyword>
<feature type="region of interest" description="Disordered" evidence="1">
    <location>
        <begin position="1"/>
        <end position="25"/>
    </location>
</feature>
<organism evidence="2 3">
    <name type="scientific">Aegilops tauschii subsp. strangulata</name>
    <name type="common">Goatgrass</name>
    <dbReference type="NCBI Taxonomy" id="200361"/>
    <lineage>
        <taxon>Eukaryota</taxon>
        <taxon>Viridiplantae</taxon>
        <taxon>Streptophyta</taxon>
        <taxon>Embryophyta</taxon>
        <taxon>Tracheophyta</taxon>
        <taxon>Spermatophyta</taxon>
        <taxon>Magnoliopsida</taxon>
        <taxon>Liliopsida</taxon>
        <taxon>Poales</taxon>
        <taxon>Poaceae</taxon>
        <taxon>BOP clade</taxon>
        <taxon>Pooideae</taxon>
        <taxon>Triticodae</taxon>
        <taxon>Triticeae</taxon>
        <taxon>Triticinae</taxon>
        <taxon>Aegilops</taxon>
    </lineage>
</organism>
<evidence type="ECO:0000313" key="2">
    <source>
        <dbReference type="EnsemblPlants" id="AET3Gv20516900.1"/>
    </source>
</evidence>
<dbReference type="AlphaFoldDB" id="A0A453EYH1"/>
<reference evidence="2" key="5">
    <citation type="journal article" date="2021" name="G3 (Bethesda)">
        <title>Aegilops tauschii genome assembly Aet v5.0 features greater sequence contiguity and improved annotation.</title>
        <authorList>
            <person name="Wang L."/>
            <person name="Zhu T."/>
            <person name="Rodriguez J.C."/>
            <person name="Deal K.R."/>
            <person name="Dubcovsky J."/>
            <person name="McGuire P.E."/>
            <person name="Lux T."/>
            <person name="Spannagl M."/>
            <person name="Mayer K.F.X."/>
            <person name="Baldrich P."/>
            <person name="Meyers B.C."/>
            <person name="Huo N."/>
            <person name="Gu Y.Q."/>
            <person name="Zhou H."/>
            <person name="Devos K.M."/>
            <person name="Bennetzen J.L."/>
            <person name="Unver T."/>
            <person name="Budak H."/>
            <person name="Gulick P.J."/>
            <person name="Galiba G."/>
            <person name="Kalapos B."/>
            <person name="Nelson D.R."/>
            <person name="Li P."/>
            <person name="You F.M."/>
            <person name="Luo M.C."/>
            <person name="Dvorak J."/>
        </authorList>
    </citation>
    <scope>NUCLEOTIDE SEQUENCE [LARGE SCALE GENOMIC DNA]</scope>
    <source>
        <strain evidence="2">cv. AL8/78</strain>
    </source>
</reference>
<reference evidence="3" key="1">
    <citation type="journal article" date="2014" name="Science">
        <title>Ancient hybridizations among the ancestral genomes of bread wheat.</title>
        <authorList>
            <consortium name="International Wheat Genome Sequencing Consortium,"/>
            <person name="Marcussen T."/>
            <person name="Sandve S.R."/>
            <person name="Heier L."/>
            <person name="Spannagl M."/>
            <person name="Pfeifer M."/>
            <person name="Jakobsen K.S."/>
            <person name="Wulff B.B."/>
            <person name="Steuernagel B."/>
            <person name="Mayer K.F."/>
            <person name="Olsen O.A."/>
        </authorList>
    </citation>
    <scope>NUCLEOTIDE SEQUENCE [LARGE SCALE GENOMIC DNA]</scope>
    <source>
        <strain evidence="3">cv. AL8/78</strain>
    </source>
</reference>
<dbReference type="Gramene" id="AET3Gv20516900.1">
    <property type="protein sequence ID" value="AET3Gv20516900.1"/>
    <property type="gene ID" value="AET3Gv20516900"/>
</dbReference>